<name>A0A645HMR7_9ZZZZ</name>
<sequence>MVTQHTDCQGAYNNCQNDEYMIELAANEEFSGEKLLIMTFVHNPSREIAVV</sequence>
<accession>A0A645HMR7</accession>
<dbReference type="AlphaFoldDB" id="A0A645HMR7"/>
<gene>
    <name evidence="1" type="ORF">SDC9_187067</name>
</gene>
<dbReference type="EMBL" id="VSSQ01095413">
    <property type="protein sequence ID" value="MPN39539.1"/>
    <property type="molecule type" value="Genomic_DNA"/>
</dbReference>
<proteinExistence type="predicted"/>
<comment type="caution">
    <text evidence="1">The sequence shown here is derived from an EMBL/GenBank/DDBJ whole genome shotgun (WGS) entry which is preliminary data.</text>
</comment>
<organism evidence="1">
    <name type="scientific">bioreactor metagenome</name>
    <dbReference type="NCBI Taxonomy" id="1076179"/>
    <lineage>
        <taxon>unclassified sequences</taxon>
        <taxon>metagenomes</taxon>
        <taxon>ecological metagenomes</taxon>
    </lineage>
</organism>
<reference evidence="1" key="1">
    <citation type="submission" date="2019-08" db="EMBL/GenBank/DDBJ databases">
        <authorList>
            <person name="Kucharzyk K."/>
            <person name="Murdoch R.W."/>
            <person name="Higgins S."/>
            <person name="Loffler F."/>
        </authorList>
    </citation>
    <scope>NUCLEOTIDE SEQUENCE</scope>
</reference>
<evidence type="ECO:0000313" key="1">
    <source>
        <dbReference type="EMBL" id="MPN39539.1"/>
    </source>
</evidence>
<protein>
    <submittedName>
        <fullName evidence="1">Uncharacterized protein</fullName>
    </submittedName>
</protein>